<evidence type="ECO:0000256" key="1">
    <source>
        <dbReference type="SAM" id="Coils"/>
    </source>
</evidence>
<name>A0A5C6MCJ0_9PLAN</name>
<reference evidence="2 3" key="1">
    <citation type="submission" date="2019-08" db="EMBL/GenBank/DDBJ databases">
        <title>100 year-old enigma solved: identification of Planctomyces bekefii, the type genus and species of the phylum Planctomycetes.</title>
        <authorList>
            <person name="Svetlana D.N."/>
            <person name="Overmann J."/>
        </authorList>
    </citation>
    <scope>NUCLEOTIDE SEQUENCE [LARGE SCALE GENOMIC DNA]</scope>
    <source>
        <strain evidence="2">Phe10_nw2017</strain>
    </source>
</reference>
<feature type="coiled-coil region" evidence="1">
    <location>
        <begin position="136"/>
        <end position="166"/>
    </location>
</feature>
<sequence length="282" mass="31027">MMWAAVRVIGWSGSALVLLILMSAGRGFSTAQGYARATLEHSARQVEQQLPGEVRDRKLANDLAAFREEIVQRRAKLNLAVLERTRLQQLVGDLELGIERRSVLLRDAAAAAAEPLAEGQGTVLFAGREWSETQFADELERLTGEQEREQRRLEEQREALVQLEEVLAAGRGLVGEMEDLLRRSEAEWQSLQLRREQAGSRRQLLDLVESTGRTGGSAAAEIGRHLEGLRSEVAEAEATNVARGNLHDGQESELSRAAKRQDLLERLRRVGGAAAVAPVAGL</sequence>
<organism evidence="2 3">
    <name type="scientific">Planctomyces bekefii</name>
    <dbReference type="NCBI Taxonomy" id="1653850"/>
    <lineage>
        <taxon>Bacteria</taxon>
        <taxon>Pseudomonadati</taxon>
        <taxon>Planctomycetota</taxon>
        <taxon>Planctomycetia</taxon>
        <taxon>Planctomycetales</taxon>
        <taxon>Planctomycetaceae</taxon>
        <taxon>Planctomyces</taxon>
    </lineage>
</organism>
<proteinExistence type="predicted"/>
<keyword evidence="1" id="KW-0175">Coiled coil</keyword>
<comment type="caution">
    <text evidence="2">The sequence shown here is derived from an EMBL/GenBank/DDBJ whole genome shotgun (WGS) entry which is preliminary data.</text>
</comment>
<evidence type="ECO:0008006" key="4">
    <source>
        <dbReference type="Google" id="ProtNLM"/>
    </source>
</evidence>
<dbReference type="Proteomes" id="UP000321083">
    <property type="component" value="Unassembled WGS sequence"/>
</dbReference>
<gene>
    <name evidence="2" type="ORF">E3A20_01210</name>
</gene>
<dbReference type="EMBL" id="SRHE01000009">
    <property type="protein sequence ID" value="TWW12512.1"/>
    <property type="molecule type" value="Genomic_DNA"/>
</dbReference>
<dbReference type="AlphaFoldDB" id="A0A5C6MCJ0"/>
<protein>
    <recommendedName>
        <fullName evidence="4">Chromosome partition protein Smc</fullName>
    </recommendedName>
</protein>
<accession>A0A5C6MCJ0</accession>
<evidence type="ECO:0000313" key="3">
    <source>
        <dbReference type="Proteomes" id="UP000321083"/>
    </source>
</evidence>
<reference evidence="2 3" key="2">
    <citation type="submission" date="2019-08" db="EMBL/GenBank/DDBJ databases">
        <authorList>
            <person name="Henke P."/>
        </authorList>
    </citation>
    <scope>NUCLEOTIDE SEQUENCE [LARGE SCALE GENOMIC DNA]</scope>
    <source>
        <strain evidence="2">Phe10_nw2017</strain>
    </source>
</reference>
<keyword evidence="3" id="KW-1185">Reference proteome</keyword>
<evidence type="ECO:0000313" key="2">
    <source>
        <dbReference type="EMBL" id="TWW12512.1"/>
    </source>
</evidence>